<reference evidence="1 2" key="1">
    <citation type="submission" date="2018-12" db="EMBL/GenBank/DDBJ databases">
        <authorList>
            <person name="Meng J."/>
        </authorList>
    </citation>
    <scope>NUCLEOTIDE SEQUENCE [LARGE SCALE GENOMIC DNA]</scope>
    <source>
        <strain evidence="1 2">HT111-2</strain>
    </source>
</reference>
<dbReference type="EMBL" id="RXIA01000001">
    <property type="protein sequence ID" value="RVU71809.1"/>
    <property type="molecule type" value="Genomic_DNA"/>
</dbReference>
<comment type="caution">
    <text evidence="1">The sequence shown here is derived from an EMBL/GenBank/DDBJ whole genome shotgun (WGS) entry which is preliminary data.</text>
</comment>
<dbReference type="AlphaFoldDB" id="A0A437SY08"/>
<dbReference type="Proteomes" id="UP000288291">
    <property type="component" value="Unassembled WGS sequence"/>
</dbReference>
<proteinExistence type="predicted"/>
<organism evidence="1 2">
    <name type="scientific">Lactobacillus xujianguonis</name>
    <dbReference type="NCBI Taxonomy" id="2495899"/>
    <lineage>
        <taxon>Bacteria</taxon>
        <taxon>Bacillati</taxon>
        <taxon>Bacillota</taxon>
        <taxon>Bacilli</taxon>
        <taxon>Lactobacillales</taxon>
        <taxon>Lactobacillaceae</taxon>
        <taxon>Lactobacillus</taxon>
    </lineage>
</organism>
<name>A0A437SY08_9LACO</name>
<protein>
    <submittedName>
        <fullName evidence="1">Uncharacterized protein</fullName>
    </submittedName>
</protein>
<sequence>MEDKDMTNFQVWITETQKDIQDWTNWLSYHSRVKGKTWDGAVRWLKKNKPDNPTNFHASGSETFTAVLQAMFTDAQNDIYQKALRKKADIDD</sequence>
<evidence type="ECO:0000313" key="2">
    <source>
        <dbReference type="Proteomes" id="UP000288291"/>
    </source>
</evidence>
<dbReference type="RefSeq" id="WP_103661864.1">
    <property type="nucleotide sequence ID" value="NZ_ML136871.1"/>
</dbReference>
<gene>
    <name evidence="1" type="ORF">EJK17_00610</name>
</gene>
<keyword evidence="2" id="KW-1185">Reference proteome</keyword>
<accession>A0A437SY08</accession>
<evidence type="ECO:0000313" key="1">
    <source>
        <dbReference type="EMBL" id="RVU71809.1"/>
    </source>
</evidence>